<evidence type="ECO:0000313" key="2">
    <source>
        <dbReference type="Proteomes" id="UP000656244"/>
    </source>
</evidence>
<reference evidence="1" key="1">
    <citation type="submission" date="2020-08" db="EMBL/GenBank/DDBJ databases">
        <title>Hyunsoonleella sp. strain SJ7 genome sequencing and assembly.</title>
        <authorList>
            <person name="Kim I."/>
        </authorList>
    </citation>
    <scope>NUCLEOTIDE SEQUENCE</scope>
    <source>
        <strain evidence="1">SJ7</strain>
    </source>
</reference>
<gene>
    <name evidence="1" type="ORF">H7U19_10415</name>
</gene>
<dbReference type="Proteomes" id="UP000656244">
    <property type="component" value="Unassembled WGS sequence"/>
</dbReference>
<dbReference type="RefSeq" id="WP_186562066.1">
    <property type="nucleotide sequence ID" value="NZ_JACNMF010000003.1"/>
</dbReference>
<proteinExistence type="predicted"/>
<comment type="caution">
    <text evidence="1">The sequence shown here is derived from an EMBL/GenBank/DDBJ whole genome shotgun (WGS) entry which is preliminary data.</text>
</comment>
<organism evidence="1 2">
    <name type="scientific">Hyunsoonleella aquatilis</name>
    <dbReference type="NCBI Taxonomy" id="2762758"/>
    <lineage>
        <taxon>Bacteria</taxon>
        <taxon>Pseudomonadati</taxon>
        <taxon>Bacteroidota</taxon>
        <taxon>Flavobacteriia</taxon>
        <taxon>Flavobacteriales</taxon>
        <taxon>Flavobacteriaceae</taxon>
    </lineage>
</organism>
<keyword evidence="2" id="KW-1185">Reference proteome</keyword>
<evidence type="ECO:0000313" key="1">
    <source>
        <dbReference type="EMBL" id="MBC3758818.1"/>
    </source>
</evidence>
<dbReference type="EMBL" id="JACNMF010000003">
    <property type="protein sequence ID" value="MBC3758818.1"/>
    <property type="molecule type" value="Genomic_DNA"/>
</dbReference>
<name>A0A923HEL1_9FLAO</name>
<sequence length="220" mass="25743">MHEQLRTSFKLVKENPEWQCITSDFAYGTFYSIYAKFEFEENSFTPKKCEIRLQNFQGNITIGLVSIQDTIEIIYDKIVKQYVCYLKIKLRPLLANSYISQSITLENKTDFWYDTTQTPINQLNSKNLLFVDIEYADIHENDDLTSIESTNELTFIDNVRYIRDGEQIFRKKYESILGLKIIDHLASKIVEEEVEVDGVKKIVKYIISAGCRGVYVKLLE</sequence>
<protein>
    <submittedName>
        <fullName evidence="1">Uncharacterized protein</fullName>
    </submittedName>
</protein>
<accession>A0A923HEL1</accession>
<dbReference type="AlphaFoldDB" id="A0A923HEL1"/>